<dbReference type="InterPro" id="IPR017981">
    <property type="entry name" value="GPCR_2-like_7TM"/>
</dbReference>
<dbReference type="OrthoDB" id="10037534at2759"/>
<dbReference type="InterPro" id="IPR057244">
    <property type="entry name" value="GAIN_B"/>
</dbReference>
<dbReference type="GO" id="GO:0004930">
    <property type="term" value="F:G protein-coupled receptor activity"/>
    <property type="evidence" value="ECO:0007669"/>
    <property type="project" value="InterPro"/>
</dbReference>
<feature type="transmembrane region" description="Helical" evidence="6">
    <location>
        <begin position="387"/>
        <end position="414"/>
    </location>
</feature>
<keyword evidence="4 6" id="KW-0472">Membrane</keyword>
<evidence type="ECO:0000256" key="6">
    <source>
        <dbReference type="SAM" id="Phobius"/>
    </source>
</evidence>
<gene>
    <name evidence="9" type="ORF">OXX778_LOCUS3383</name>
</gene>
<dbReference type="InterPro" id="IPR000203">
    <property type="entry name" value="GPS"/>
</dbReference>
<dbReference type="PROSITE" id="PS50261">
    <property type="entry name" value="G_PROTEIN_RECEP_F2_4"/>
    <property type="match status" value="1"/>
</dbReference>
<comment type="subcellular location">
    <subcellularLocation>
        <location evidence="1">Membrane</location>
        <topology evidence="1">Multi-pass membrane protein</topology>
    </subcellularLocation>
</comment>
<dbReference type="PROSITE" id="PS50221">
    <property type="entry name" value="GAIN_B"/>
    <property type="match status" value="1"/>
</dbReference>
<dbReference type="PRINTS" id="PR00249">
    <property type="entry name" value="GPCRSECRETIN"/>
</dbReference>
<dbReference type="GO" id="GO:0007166">
    <property type="term" value="P:cell surface receptor signaling pathway"/>
    <property type="evidence" value="ECO:0007669"/>
    <property type="project" value="InterPro"/>
</dbReference>
<feature type="transmembrane region" description="Helical" evidence="6">
    <location>
        <begin position="577"/>
        <end position="603"/>
    </location>
</feature>
<evidence type="ECO:0000256" key="3">
    <source>
        <dbReference type="ARBA" id="ARBA00022989"/>
    </source>
</evidence>
<evidence type="ECO:0000313" key="9">
    <source>
        <dbReference type="EMBL" id="CAF0740855.1"/>
    </source>
</evidence>
<dbReference type="AlphaFoldDB" id="A0A813NQ08"/>
<evidence type="ECO:0000259" key="7">
    <source>
        <dbReference type="PROSITE" id="PS50221"/>
    </source>
</evidence>
<feature type="transmembrane region" description="Helical" evidence="6">
    <location>
        <begin position="502"/>
        <end position="527"/>
    </location>
</feature>
<dbReference type="Pfam" id="PF00002">
    <property type="entry name" value="7tm_2"/>
    <property type="match status" value="1"/>
</dbReference>
<feature type="transmembrane region" description="Helical" evidence="6">
    <location>
        <begin position="344"/>
        <end position="366"/>
    </location>
</feature>
<dbReference type="SMART" id="SM00303">
    <property type="entry name" value="GPS"/>
    <property type="match status" value="1"/>
</dbReference>
<keyword evidence="3 6" id="KW-1133">Transmembrane helix</keyword>
<accession>A0A813NQ08</accession>
<dbReference type="Gene3D" id="1.20.1070.10">
    <property type="entry name" value="Rhodopsin 7-helix transmembrane proteins"/>
    <property type="match status" value="1"/>
</dbReference>
<comment type="caution">
    <text evidence="9">The sequence shown here is derived from an EMBL/GenBank/DDBJ whole genome shotgun (WGS) entry which is preliminary data.</text>
</comment>
<feature type="transmembrane region" description="Helical" evidence="6">
    <location>
        <begin position="548"/>
        <end position="571"/>
    </location>
</feature>
<evidence type="ECO:0000259" key="8">
    <source>
        <dbReference type="PROSITE" id="PS50261"/>
    </source>
</evidence>
<keyword evidence="2 6" id="KW-0812">Transmembrane</keyword>
<dbReference type="GO" id="GO:0016020">
    <property type="term" value="C:membrane"/>
    <property type="evidence" value="ECO:0007669"/>
    <property type="project" value="UniProtKB-SubCell"/>
</dbReference>
<dbReference type="Proteomes" id="UP000663879">
    <property type="component" value="Unassembled WGS sequence"/>
</dbReference>
<sequence>DFGCNLNWQHEHFNCSNHLCATNNSEEKTINEKLCFDSKEILNENNTILIMNNTLKEIKNLSNVSLSEHNINIVADLIVDVSTIKLKVDQYNAKKLEADIFVTLFSECIDQADFLRSEKLLNATQKISKSLERFMTKQTIPDMYSIDTNNLSVLSLKLNVNQQNISGFVKEINSTGIQLTNSLNGSKSVQTTALLFLNLTNITNESTRVSFAVYDSSVLFDLNSSLIQTTNNCSILNTSQIISNVVSISSNQVLTSDENFVTSKFRPLEKVQACVQNLSKKTKFKCVFWDYSESKWSTYGCVYSLSVDNMHVCKCNHLTNFAILMSFEPEKISNCKICDSILEYTTYIGNFLSMIGLLMTSAIYLYDKIDKLRSRRLNSNESRFKQMFEYYIEILICLTISLLLMNIFYVAFSLLKWNEHLIACVSIGVALHYTLLCSFSWMLSFSILQYFTFNKVLVTIQNYFSKAVLFSLGFPLIPIIIILSMNWSIYKNSNFSCWPSGYSAIFGIITPLAVILLINAIIFIFIVKKHCFTIKKETTGIKKNSKNQTVILSTCFVNMGLTWIFGFLLLIDLGEYLRLVFSLLFCIFNSLQGFLIFLIYILLSKSRRKNLRKKLQQFRICISLESDIKLNNNLENKTSLSDVTRQTSEFSF</sequence>
<dbReference type="PANTHER" id="PTHR47767:SF1">
    <property type="entry name" value="ADHESION G PROTEIN-COUPLED RECEPTOR G7"/>
    <property type="match status" value="1"/>
</dbReference>
<dbReference type="Pfam" id="PF01825">
    <property type="entry name" value="GPS"/>
    <property type="match status" value="1"/>
</dbReference>
<feature type="domain" description="G-protein coupled receptors family 2 profile 2" evidence="8">
    <location>
        <begin position="342"/>
        <end position="604"/>
    </location>
</feature>
<keyword evidence="5" id="KW-1015">Disulfide bond</keyword>
<evidence type="ECO:0000256" key="5">
    <source>
        <dbReference type="ARBA" id="ARBA00023157"/>
    </source>
</evidence>
<organism evidence="9 10">
    <name type="scientific">Brachionus calyciflorus</name>
    <dbReference type="NCBI Taxonomy" id="104777"/>
    <lineage>
        <taxon>Eukaryota</taxon>
        <taxon>Metazoa</taxon>
        <taxon>Spiralia</taxon>
        <taxon>Gnathifera</taxon>
        <taxon>Rotifera</taxon>
        <taxon>Eurotatoria</taxon>
        <taxon>Monogononta</taxon>
        <taxon>Pseudotrocha</taxon>
        <taxon>Ploima</taxon>
        <taxon>Brachionidae</taxon>
        <taxon>Brachionus</taxon>
    </lineage>
</organism>
<feature type="domain" description="GAIN-B" evidence="7">
    <location>
        <begin position="152"/>
        <end position="331"/>
    </location>
</feature>
<dbReference type="InterPro" id="IPR000832">
    <property type="entry name" value="GPCR_2_secretin-like"/>
</dbReference>
<protein>
    <submittedName>
        <fullName evidence="9">Uncharacterized protein</fullName>
    </submittedName>
</protein>
<keyword evidence="10" id="KW-1185">Reference proteome</keyword>
<dbReference type="PANTHER" id="PTHR47767">
    <property type="entry name" value="ADHESION G PROTEIN-COUPLED RECEPTOR G7"/>
    <property type="match status" value="1"/>
</dbReference>
<feature type="transmembrane region" description="Helical" evidence="6">
    <location>
        <begin position="468"/>
        <end position="490"/>
    </location>
</feature>
<dbReference type="Gene3D" id="2.60.220.50">
    <property type="match status" value="1"/>
</dbReference>
<feature type="non-terminal residue" evidence="9">
    <location>
        <position position="1"/>
    </location>
</feature>
<proteinExistence type="predicted"/>
<evidence type="ECO:0000256" key="4">
    <source>
        <dbReference type="ARBA" id="ARBA00023136"/>
    </source>
</evidence>
<reference evidence="9" key="1">
    <citation type="submission" date="2021-02" db="EMBL/GenBank/DDBJ databases">
        <authorList>
            <person name="Nowell W R."/>
        </authorList>
    </citation>
    <scope>NUCLEOTIDE SEQUENCE</scope>
    <source>
        <strain evidence="9">Ploen Becks lab</strain>
    </source>
</reference>
<dbReference type="InterPro" id="IPR046338">
    <property type="entry name" value="GAIN_dom_sf"/>
</dbReference>
<evidence type="ECO:0000313" key="10">
    <source>
        <dbReference type="Proteomes" id="UP000663879"/>
    </source>
</evidence>
<evidence type="ECO:0000256" key="1">
    <source>
        <dbReference type="ARBA" id="ARBA00004141"/>
    </source>
</evidence>
<feature type="transmembrane region" description="Helical" evidence="6">
    <location>
        <begin position="420"/>
        <end position="448"/>
    </location>
</feature>
<dbReference type="EMBL" id="CAJNOC010000297">
    <property type="protein sequence ID" value="CAF0740855.1"/>
    <property type="molecule type" value="Genomic_DNA"/>
</dbReference>
<dbReference type="InterPro" id="IPR053066">
    <property type="entry name" value="ADGR_G7"/>
</dbReference>
<name>A0A813NQ08_9BILA</name>
<evidence type="ECO:0000256" key="2">
    <source>
        <dbReference type="ARBA" id="ARBA00022692"/>
    </source>
</evidence>